<dbReference type="InterPro" id="IPR038986">
    <property type="entry name" value="Clr2"/>
</dbReference>
<evidence type="ECO:0000259" key="2">
    <source>
        <dbReference type="Pfam" id="PF10383"/>
    </source>
</evidence>
<dbReference type="Proteomes" id="UP001212997">
    <property type="component" value="Unassembled WGS sequence"/>
</dbReference>
<feature type="region of interest" description="Disordered" evidence="1">
    <location>
        <begin position="403"/>
        <end position="436"/>
    </location>
</feature>
<sequence length="731" mass="78576">MGLPIHRAAGGSPSPSAAGGSVSAPRRPKAPKATAGVERVPREPKPKDVKPYAGVRKVPPKPAKKLTGPSTSITPDRDKDIVASLADGEITPPRMFRKGELVWCHLDPPIPGLRGPETDIAFWPSIVESTTLRSEPVQKEGSAGETSQAAISIPNTDWNKAPFPPPNAPQPPITWSIRQHNLYKLKLLGTPYVCTVYDEDVLPYLIYAPSNILLSTIREALEDTLRTSTIEELDKTKDLMFDFNPHGSDDENAKDPKRFMQAVGPITLAIEISANVLRCWTPTDEWDMQIVVPAVHHLHPSPGSPSGGGGIGLSLQSAIMSAMKSNSGQTGSGKGEGSATANGSSEQTQPQEPDPRLPGVVPKAIPQTITQLRYQGLWWGTERIWADELVRLKLARRQFAPKGTDMIYPPAGSSQSVPQDANNAGEEEPLDAEGPADKGLFMKVEGMFVVDIPQPSGTVIKECRVSGMLYEIVNEDWEEPPPPGTSATQAPNDNGKGKGRALDVGAANNTQENGGEGISSGTTHQTQAPSSSSAGPHISQTQPQSGSNGMPSSTQLPATQPSRPMTPQERSVQEEKAHPVLKVPYGLPRAPRGFKFRPILSPGHEVVISLSLISGRYYPGLFDHPLLIPMIDQAVRTSLSTQDGLFAYRHLWAMQGLLPGAYQSMDPVEWVGNRALMLKRADSVSRDAFRELIDHMKRHKQQGLLGPPAGGDAEMVDAFVPEQGGSISAAA</sequence>
<comment type="caution">
    <text evidence="3">The sequence shown here is derived from an EMBL/GenBank/DDBJ whole genome shotgun (WGS) entry which is preliminary data.</text>
</comment>
<protein>
    <recommendedName>
        <fullName evidence="2">Cryptic loci regulator 2 C-terminal domain-containing protein</fullName>
    </recommendedName>
</protein>
<organism evidence="3 4">
    <name type="scientific">Meripilus lineatus</name>
    <dbReference type="NCBI Taxonomy" id="2056292"/>
    <lineage>
        <taxon>Eukaryota</taxon>
        <taxon>Fungi</taxon>
        <taxon>Dikarya</taxon>
        <taxon>Basidiomycota</taxon>
        <taxon>Agaricomycotina</taxon>
        <taxon>Agaricomycetes</taxon>
        <taxon>Polyporales</taxon>
        <taxon>Meripilaceae</taxon>
        <taxon>Meripilus</taxon>
    </lineage>
</organism>
<accession>A0AAD5UVS0</accession>
<evidence type="ECO:0000313" key="3">
    <source>
        <dbReference type="EMBL" id="KAJ3475270.1"/>
    </source>
</evidence>
<dbReference type="GO" id="GO:0030466">
    <property type="term" value="P:silent mating-type cassette heterochromatin formation"/>
    <property type="evidence" value="ECO:0007669"/>
    <property type="project" value="TreeGrafter"/>
</dbReference>
<dbReference type="EMBL" id="JANAWD010000885">
    <property type="protein sequence ID" value="KAJ3475270.1"/>
    <property type="molecule type" value="Genomic_DNA"/>
</dbReference>
<dbReference type="AlphaFoldDB" id="A0AAD5UVS0"/>
<dbReference type="GO" id="GO:0070824">
    <property type="term" value="C:SHREC complex"/>
    <property type="evidence" value="ECO:0007669"/>
    <property type="project" value="InterPro"/>
</dbReference>
<feature type="region of interest" description="Disordered" evidence="1">
    <location>
        <begin position="1"/>
        <end position="77"/>
    </location>
</feature>
<feature type="compositionally biased region" description="Low complexity" evidence="1">
    <location>
        <begin position="8"/>
        <end position="25"/>
    </location>
</feature>
<keyword evidence="4" id="KW-1185">Reference proteome</keyword>
<feature type="compositionally biased region" description="Polar residues" evidence="1">
    <location>
        <begin position="412"/>
        <end position="422"/>
    </location>
</feature>
<dbReference type="InterPro" id="IPR018839">
    <property type="entry name" value="Tscrpt-silencing_Clr2_C"/>
</dbReference>
<evidence type="ECO:0000256" key="1">
    <source>
        <dbReference type="SAM" id="MobiDB-lite"/>
    </source>
</evidence>
<dbReference type="PANTHER" id="PTHR38046:SF1">
    <property type="entry name" value="CRYPTIC LOCI REGULATOR 2"/>
    <property type="match status" value="1"/>
</dbReference>
<reference evidence="3" key="1">
    <citation type="submission" date="2022-07" db="EMBL/GenBank/DDBJ databases">
        <title>Genome Sequence of Physisporinus lineatus.</title>
        <authorList>
            <person name="Buettner E."/>
        </authorList>
    </citation>
    <scope>NUCLEOTIDE SEQUENCE</scope>
    <source>
        <strain evidence="3">VT162</strain>
    </source>
</reference>
<feature type="region of interest" description="Disordered" evidence="1">
    <location>
        <begin position="475"/>
        <end position="579"/>
    </location>
</feature>
<dbReference type="PANTHER" id="PTHR38046">
    <property type="entry name" value="CRYPTIC LOCI REGULATOR 2"/>
    <property type="match status" value="1"/>
</dbReference>
<evidence type="ECO:0000313" key="4">
    <source>
        <dbReference type="Proteomes" id="UP001212997"/>
    </source>
</evidence>
<dbReference type="GO" id="GO:0031934">
    <property type="term" value="C:mating-type region heterochromatin"/>
    <property type="evidence" value="ECO:0007669"/>
    <property type="project" value="TreeGrafter"/>
</dbReference>
<feature type="domain" description="Cryptic loci regulator 2 C-terminal" evidence="2">
    <location>
        <begin position="374"/>
        <end position="619"/>
    </location>
</feature>
<feature type="compositionally biased region" description="Polar residues" evidence="1">
    <location>
        <begin position="339"/>
        <end position="351"/>
    </location>
</feature>
<feature type="compositionally biased region" description="Polar residues" evidence="1">
    <location>
        <begin position="507"/>
        <end position="570"/>
    </location>
</feature>
<proteinExistence type="predicted"/>
<dbReference type="Pfam" id="PF10383">
    <property type="entry name" value="Clr2"/>
    <property type="match status" value="1"/>
</dbReference>
<feature type="region of interest" description="Disordered" evidence="1">
    <location>
        <begin position="323"/>
        <end position="361"/>
    </location>
</feature>
<dbReference type="GO" id="GO:0033553">
    <property type="term" value="C:rDNA heterochromatin"/>
    <property type="evidence" value="ECO:0007669"/>
    <property type="project" value="TreeGrafter"/>
</dbReference>
<gene>
    <name evidence="3" type="ORF">NLI96_g11946</name>
</gene>
<feature type="compositionally biased region" description="Basic and acidic residues" evidence="1">
    <location>
        <begin position="39"/>
        <end position="50"/>
    </location>
</feature>
<name>A0AAD5UVS0_9APHY</name>